<dbReference type="SMART" id="SM00525">
    <property type="entry name" value="FES"/>
    <property type="match status" value="1"/>
</dbReference>
<dbReference type="GO" id="GO:0016787">
    <property type="term" value="F:hydrolase activity"/>
    <property type="evidence" value="ECO:0007669"/>
    <property type="project" value="UniProtKB-ARBA"/>
</dbReference>
<evidence type="ECO:0000256" key="3">
    <source>
        <dbReference type="ARBA" id="ARBA00023004"/>
    </source>
</evidence>
<dbReference type="PANTHER" id="PTHR47203">
    <property type="match status" value="1"/>
</dbReference>
<comment type="cofactor">
    <cofactor evidence="1">
        <name>[4Fe-4S] cluster</name>
        <dbReference type="ChEBI" id="CHEBI:49883"/>
    </cofactor>
</comment>
<dbReference type="GO" id="GO:0046872">
    <property type="term" value="F:metal ion binding"/>
    <property type="evidence" value="ECO:0007669"/>
    <property type="project" value="UniProtKB-KW"/>
</dbReference>
<dbReference type="InterPro" id="IPR011257">
    <property type="entry name" value="DNA_glycosylase"/>
</dbReference>
<keyword evidence="6" id="KW-0378">Hydrolase</keyword>
<evidence type="ECO:0000259" key="5">
    <source>
        <dbReference type="SMART" id="SM00478"/>
    </source>
</evidence>
<dbReference type="GO" id="GO:0140097">
    <property type="term" value="F:catalytic activity, acting on DNA"/>
    <property type="evidence" value="ECO:0007669"/>
    <property type="project" value="UniProtKB-ARBA"/>
</dbReference>
<dbReference type="EMBL" id="BGOW01000001">
    <property type="protein sequence ID" value="GBL44368.1"/>
    <property type="molecule type" value="Genomic_DNA"/>
</dbReference>
<sequence length="234" mass="26578">MPFPKYPSSIFDVAAALKKRYRDFNHYNLKDPLDELLFIICSTKTGEASYRSTFRSLKETFPTHLHIAEAPAEYIARPIVSGGLSNQKAKAIRELLDVIVEKFGEPTLKPLRKMSDTEAEAFLLALPGVGKKVARCVLMYSLGRQVFPVDTHCWRIARRLGWVRPTQKDKHCAPRDMDRLQSKIPPELRYSLHVNMISLGREICTPSVPHCDECPISALCPKTGVDRMKKKIKV</sequence>
<keyword evidence="3" id="KW-0408">Iron</keyword>
<dbReference type="Pfam" id="PF00730">
    <property type="entry name" value="HhH-GPD"/>
    <property type="match status" value="1"/>
</dbReference>
<gene>
    <name evidence="6" type="ORF">SFMTTN_0163</name>
</gene>
<keyword evidence="4" id="KW-0411">Iron-sulfur</keyword>
<dbReference type="InterPro" id="IPR003651">
    <property type="entry name" value="Endonuclease3_FeS-loop_motif"/>
</dbReference>
<keyword evidence="6" id="KW-0255">Endonuclease</keyword>
<dbReference type="PANTHER" id="PTHR47203:SF1">
    <property type="entry name" value="HYPOTHETICAL BASE EXCISION DNA REPAIR PROTEIN (EUROFUNG)"/>
    <property type="match status" value="1"/>
</dbReference>
<protein>
    <submittedName>
        <fullName evidence="6">Endonuclease III</fullName>
    </submittedName>
</protein>
<organism evidence="6 7">
    <name type="scientific">Sulfuriferula multivorans</name>
    <dbReference type="NCBI Taxonomy" id="1559896"/>
    <lineage>
        <taxon>Bacteria</taxon>
        <taxon>Pseudomonadati</taxon>
        <taxon>Pseudomonadota</taxon>
        <taxon>Betaproteobacteria</taxon>
        <taxon>Nitrosomonadales</taxon>
        <taxon>Sulfuricellaceae</taxon>
        <taxon>Sulfuriferula</taxon>
    </lineage>
</organism>
<dbReference type="Gene3D" id="1.10.340.30">
    <property type="entry name" value="Hypothetical protein, domain 2"/>
    <property type="match status" value="1"/>
</dbReference>
<evidence type="ECO:0000313" key="7">
    <source>
        <dbReference type="Proteomes" id="UP000286806"/>
    </source>
</evidence>
<keyword evidence="7" id="KW-1185">Reference proteome</keyword>
<feature type="domain" description="HhH-GPD" evidence="5">
    <location>
        <begin position="41"/>
        <end position="202"/>
    </location>
</feature>
<dbReference type="GO" id="GO:0051539">
    <property type="term" value="F:4 iron, 4 sulfur cluster binding"/>
    <property type="evidence" value="ECO:0007669"/>
    <property type="project" value="InterPro"/>
</dbReference>
<evidence type="ECO:0000256" key="4">
    <source>
        <dbReference type="ARBA" id="ARBA00023014"/>
    </source>
</evidence>
<dbReference type="CDD" id="cd00056">
    <property type="entry name" value="ENDO3c"/>
    <property type="match status" value="1"/>
</dbReference>
<dbReference type="Proteomes" id="UP000286806">
    <property type="component" value="Unassembled WGS sequence"/>
</dbReference>
<accession>A0A401J9N5</accession>
<proteinExistence type="predicted"/>
<evidence type="ECO:0000256" key="2">
    <source>
        <dbReference type="ARBA" id="ARBA00022723"/>
    </source>
</evidence>
<name>A0A401J9N5_9PROT</name>
<evidence type="ECO:0000313" key="6">
    <source>
        <dbReference type="EMBL" id="GBL44368.1"/>
    </source>
</evidence>
<dbReference type="GO" id="GO:0004519">
    <property type="term" value="F:endonuclease activity"/>
    <property type="evidence" value="ECO:0007669"/>
    <property type="project" value="UniProtKB-KW"/>
</dbReference>
<dbReference type="GO" id="GO:0006284">
    <property type="term" value="P:base-excision repair"/>
    <property type="evidence" value="ECO:0007669"/>
    <property type="project" value="InterPro"/>
</dbReference>
<dbReference type="PIRSF" id="PIRSF001435">
    <property type="entry name" value="Nth"/>
    <property type="match status" value="1"/>
</dbReference>
<dbReference type="InterPro" id="IPR003265">
    <property type="entry name" value="HhH-GPD_domain"/>
</dbReference>
<keyword evidence="6" id="KW-0540">Nuclease</keyword>
<dbReference type="Gene3D" id="1.10.1670.10">
    <property type="entry name" value="Helix-hairpin-Helix base-excision DNA repair enzymes (C-terminal)"/>
    <property type="match status" value="1"/>
</dbReference>
<keyword evidence="2" id="KW-0479">Metal-binding</keyword>
<dbReference type="InterPro" id="IPR023170">
    <property type="entry name" value="HhH_base_excis_C"/>
</dbReference>
<reference evidence="6 7" key="1">
    <citation type="journal article" date="2019" name="Front. Microbiol.">
        <title>Genomes of Neutrophilic Sulfur-Oxidizing Chemolithoautotrophs Representing 9 Proteobacterial Species From 8 Genera.</title>
        <authorList>
            <person name="Watanabe T."/>
            <person name="Kojima H."/>
            <person name="Umezawa K."/>
            <person name="Hori C."/>
            <person name="Takasuka T.E."/>
            <person name="Kato Y."/>
            <person name="Fukui M."/>
        </authorList>
    </citation>
    <scope>NUCLEOTIDE SEQUENCE [LARGE SCALE GENOMIC DNA]</scope>
    <source>
        <strain evidence="6 7">TTN</strain>
    </source>
</reference>
<dbReference type="AlphaFoldDB" id="A0A401J9N5"/>
<comment type="caution">
    <text evidence="6">The sequence shown here is derived from an EMBL/GenBank/DDBJ whole genome shotgun (WGS) entry which is preliminary data.</text>
</comment>
<evidence type="ECO:0000256" key="1">
    <source>
        <dbReference type="ARBA" id="ARBA00001966"/>
    </source>
</evidence>
<dbReference type="SMART" id="SM00478">
    <property type="entry name" value="ENDO3c"/>
    <property type="match status" value="1"/>
</dbReference>
<dbReference type="SUPFAM" id="SSF48150">
    <property type="entry name" value="DNA-glycosylase"/>
    <property type="match status" value="1"/>
</dbReference>